<sequence>MVIDMIAGALQRVLVLPDLGLEFPQDVPSGVVEAYERLCREGFTSRLLPADVTPSRAR</sequence>
<accession>A0ABU2XL03</accession>
<dbReference type="Proteomes" id="UP001180754">
    <property type="component" value="Unassembled WGS sequence"/>
</dbReference>
<organism evidence="1 2">
    <name type="scientific">Streptomyces lonegramiae</name>
    <dbReference type="NCBI Taxonomy" id="3075524"/>
    <lineage>
        <taxon>Bacteria</taxon>
        <taxon>Bacillati</taxon>
        <taxon>Actinomycetota</taxon>
        <taxon>Actinomycetes</taxon>
        <taxon>Kitasatosporales</taxon>
        <taxon>Streptomycetaceae</taxon>
        <taxon>Streptomyces</taxon>
    </lineage>
</organism>
<evidence type="ECO:0000313" key="2">
    <source>
        <dbReference type="Proteomes" id="UP001180754"/>
    </source>
</evidence>
<keyword evidence="2" id="KW-1185">Reference proteome</keyword>
<gene>
    <name evidence="1" type="ORF">RND15_28455</name>
</gene>
<protein>
    <submittedName>
        <fullName evidence="1">Uncharacterized protein</fullName>
    </submittedName>
</protein>
<name>A0ABU2XL03_9ACTN</name>
<proteinExistence type="predicted"/>
<comment type="caution">
    <text evidence="1">The sequence shown here is derived from an EMBL/GenBank/DDBJ whole genome shotgun (WGS) entry which is preliminary data.</text>
</comment>
<dbReference type="EMBL" id="JAVRFD010000015">
    <property type="protein sequence ID" value="MDT0546609.1"/>
    <property type="molecule type" value="Genomic_DNA"/>
</dbReference>
<evidence type="ECO:0000313" key="1">
    <source>
        <dbReference type="EMBL" id="MDT0546609.1"/>
    </source>
</evidence>
<reference evidence="1" key="1">
    <citation type="submission" date="2024-05" db="EMBL/GenBank/DDBJ databases">
        <title>30 novel species of actinomycetes from the DSMZ collection.</title>
        <authorList>
            <person name="Nouioui I."/>
        </authorList>
    </citation>
    <scope>NUCLEOTIDE SEQUENCE</scope>
    <source>
        <strain evidence="1">DSM 41529</strain>
    </source>
</reference>
<dbReference type="RefSeq" id="WP_311727084.1">
    <property type="nucleotide sequence ID" value="NZ_JAVRFD010000015.1"/>
</dbReference>